<keyword evidence="5 6" id="KW-0804">Transcription</keyword>
<evidence type="ECO:0000313" key="10">
    <source>
        <dbReference type="Proteomes" id="UP000637423"/>
    </source>
</evidence>
<dbReference type="PANTHER" id="PTHR43133">
    <property type="entry name" value="RNA POLYMERASE ECF-TYPE SIGMA FACTO"/>
    <property type="match status" value="1"/>
</dbReference>
<evidence type="ECO:0000256" key="3">
    <source>
        <dbReference type="ARBA" id="ARBA00023082"/>
    </source>
</evidence>
<dbReference type="CDD" id="cd06171">
    <property type="entry name" value="Sigma70_r4"/>
    <property type="match status" value="1"/>
</dbReference>
<name>A0A916XGM5_9BURK</name>
<dbReference type="AlphaFoldDB" id="A0A916XGM5"/>
<dbReference type="PANTHER" id="PTHR43133:SF25">
    <property type="entry name" value="RNA POLYMERASE SIGMA FACTOR RFAY-RELATED"/>
    <property type="match status" value="1"/>
</dbReference>
<dbReference type="InterPro" id="IPR007627">
    <property type="entry name" value="RNA_pol_sigma70_r2"/>
</dbReference>
<evidence type="ECO:0000259" key="8">
    <source>
        <dbReference type="Pfam" id="PF08281"/>
    </source>
</evidence>
<dbReference type="Pfam" id="PF04542">
    <property type="entry name" value="Sigma70_r2"/>
    <property type="match status" value="1"/>
</dbReference>
<evidence type="ECO:0000259" key="7">
    <source>
        <dbReference type="Pfam" id="PF04542"/>
    </source>
</evidence>
<sequence length="190" mass="21562">MDTRLDEEQLVRQFEALVLPHLDAAYSLARWLTLNTQDAEDLAQMAYVRAYRFFPGFQGGDARSWLLTIVRHTYFTSLRDHKHEQHDIAYDEAEHADAGEDAYLSASSYDDSVNPEIIAARQDAKNIVNRALEQLPQRFREIVVLKEIEDLSYKEIAEIVGIPLGTVMSRLARGRKLLLETLKSAGEGGV</sequence>
<evidence type="ECO:0000256" key="5">
    <source>
        <dbReference type="ARBA" id="ARBA00023163"/>
    </source>
</evidence>
<dbReference type="EMBL" id="BMED01000001">
    <property type="protein sequence ID" value="GGC69149.1"/>
    <property type="molecule type" value="Genomic_DNA"/>
</dbReference>
<dbReference type="InterPro" id="IPR039425">
    <property type="entry name" value="RNA_pol_sigma-70-like"/>
</dbReference>
<dbReference type="Gene3D" id="1.10.1740.10">
    <property type="match status" value="1"/>
</dbReference>
<dbReference type="RefSeq" id="WP_188565309.1">
    <property type="nucleotide sequence ID" value="NZ_BMED01000001.1"/>
</dbReference>
<keyword evidence="2 6" id="KW-0805">Transcription regulation</keyword>
<dbReference type="GO" id="GO:0003677">
    <property type="term" value="F:DNA binding"/>
    <property type="evidence" value="ECO:0007669"/>
    <property type="project" value="UniProtKB-KW"/>
</dbReference>
<dbReference type="PROSITE" id="PS01063">
    <property type="entry name" value="SIGMA70_ECF"/>
    <property type="match status" value="1"/>
</dbReference>
<dbReference type="InterPro" id="IPR036388">
    <property type="entry name" value="WH-like_DNA-bd_sf"/>
</dbReference>
<evidence type="ECO:0000256" key="6">
    <source>
        <dbReference type="RuleBase" id="RU000716"/>
    </source>
</evidence>
<protein>
    <recommendedName>
        <fullName evidence="6">RNA polymerase sigma factor</fullName>
    </recommendedName>
</protein>
<keyword evidence="4 6" id="KW-0238">DNA-binding</keyword>
<comment type="caution">
    <text evidence="9">The sequence shown here is derived from an EMBL/GenBank/DDBJ whole genome shotgun (WGS) entry which is preliminary data.</text>
</comment>
<keyword evidence="3 6" id="KW-0731">Sigma factor</keyword>
<dbReference type="Gene3D" id="1.10.10.10">
    <property type="entry name" value="Winged helix-like DNA-binding domain superfamily/Winged helix DNA-binding domain"/>
    <property type="match status" value="1"/>
</dbReference>
<feature type="domain" description="RNA polymerase sigma-70 region 2" evidence="7">
    <location>
        <begin position="17"/>
        <end position="82"/>
    </location>
</feature>
<keyword evidence="10" id="KW-1185">Reference proteome</keyword>
<dbReference type="GO" id="GO:0006352">
    <property type="term" value="P:DNA-templated transcription initiation"/>
    <property type="evidence" value="ECO:0007669"/>
    <property type="project" value="InterPro"/>
</dbReference>
<evidence type="ECO:0000256" key="2">
    <source>
        <dbReference type="ARBA" id="ARBA00023015"/>
    </source>
</evidence>
<dbReference type="NCBIfam" id="TIGR02937">
    <property type="entry name" value="sigma70-ECF"/>
    <property type="match status" value="1"/>
</dbReference>
<dbReference type="InterPro" id="IPR000838">
    <property type="entry name" value="RNA_pol_sigma70_ECF_CS"/>
</dbReference>
<dbReference type="InterPro" id="IPR013325">
    <property type="entry name" value="RNA_pol_sigma_r2"/>
</dbReference>
<evidence type="ECO:0000256" key="1">
    <source>
        <dbReference type="ARBA" id="ARBA00010641"/>
    </source>
</evidence>
<dbReference type="InterPro" id="IPR013249">
    <property type="entry name" value="RNA_pol_sigma70_r4_t2"/>
</dbReference>
<comment type="similarity">
    <text evidence="1 6">Belongs to the sigma-70 factor family. ECF subfamily.</text>
</comment>
<feature type="domain" description="RNA polymerase sigma factor 70 region 4 type 2" evidence="8">
    <location>
        <begin position="127"/>
        <end position="178"/>
    </location>
</feature>
<reference evidence="9" key="2">
    <citation type="submission" date="2020-09" db="EMBL/GenBank/DDBJ databases">
        <authorList>
            <person name="Sun Q."/>
            <person name="Zhou Y."/>
        </authorList>
    </citation>
    <scope>NUCLEOTIDE SEQUENCE</scope>
    <source>
        <strain evidence="9">CGMCC 1.10998</strain>
    </source>
</reference>
<accession>A0A916XGM5</accession>
<dbReference type="SUPFAM" id="SSF88946">
    <property type="entry name" value="Sigma2 domain of RNA polymerase sigma factors"/>
    <property type="match status" value="1"/>
</dbReference>
<gene>
    <name evidence="9" type="ORF">GCM10011396_15210</name>
</gene>
<dbReference type="GO" id="GO:0016987">
    <property type="term" value="F:sigma factor activity"/>
    <property type="evidence" value="ECO:0007669"/>
    <property type="project" value="UniProtKB-KW"/>
</dbReference>
<dbReference type="InterPro" id="IPR014284">
    <property type="entry name" value="RNA_pol_sigma-70_dom"/>
</dbReference>
<organism evidence="9 10">
    <name type="scientific">Undibacterium terreum</name>
    <dbReference type="NCBI Taxonomy" id="1224302"/>
    <lineage>
        <taxon>Bacteria</taxon>
        <taxon>Pseudomonadati</taxon>
        <taxon>Pseudomonadota</taxon>
        <taxon>Betaproteobacteria</taxon>
        <taxon>Burkholderiales</taxon>
        <taxon>Oxalobacteraceae</taxon>
        <taxon>Undibacterium</taxon>
    </lineage>
</organism>
<evidence type="ECO:0000313" key="9">
    <source>
        <dbReference type="EMBL" id="GGC69149.1"/>
    </source>
</evidence>
<dbReference type="InterPro" id="IPR013324">
    <property type="entry name" value="RNA_pol_sigma_r3/r4-like"/>
</dbReference>
<proteinExistence type="inferred from homology"/>
<evidence type="ECO:0000256" key="4">
    <source>
        <dbReference type="ARBA" id="ARBA00023125"/>
    </source>
</evidence>
<reference evidence="9" key="1">
    <citation type="journal article" date="2014" name="Int. J. Syst. Evol. Microbiol.">
        <title>Complete genome sequence of Corynebacterium casei LMG S-19264T (=DSM 44701T), isolated from a smear-ripened cheese.</title>
        <authorList>
            <consortium name="US DOE Joint Genome Institute (JGI-PGF)"/>
            <person name="Walter F."/>
            <person name="Albersmeier A."/>
            <person name="Kalinowski J."/>
            <person name="Ruckert C."/>
        </authorList>
    </citation>
    <scope>NUCLEOTIDE SEQUENCE</scope>
    <source>
        <strain evidence="9">CGMCC 1.10998</strain>
    </source>
</reference>
<dbReference type="SUPFAM" id="SSF88659">
    <property type="entry name" value="Sigma3 and sigma4 domains of RNA polymerase sigma factors"/>
    <property type="match status" value="1"/>
</dbReference>
<dbReference type="Proteomes" id="UP000637423">
    <property type="component" value="Unassembled WGS sequence"/>
</dbReference>
<dbReference type="Pfam" id="PF08281">
    <property type="entry name" value="Sigma70_r4_2"/>
    <property type="match status" value="1"/>
</dbReference>